<reference evidence="1 2" key="2">
    <citation type="submission" date="2020-01" db="EMBL/GenBank/DDBJ databases">
        <title>Clostridiaceae sp. nov. isolated from the gut of human by culturomics.</title>
        <authorList>
            <person name="Chang Y."/>
        </authorList>
    </citation>
    <scope>NUCLEOTIDE SEQUENCE [LARGE SCALE GENOMIC DNA]</scope>
    <source>
        <strain evidence="1 2">DONG20-135</strain>
    </source>
</reference>
<evidence type="ECO:0000313" key="1">
    <source>
        <dbReference type="EMBL" id="MXQ74242.1"/>
    </source>
</evidence>
<sequence length="320" mass="35809">MKFFHTCKVKTNEEAVIPNNLRYQQLVGKVAAADALTSVRAAHIMLAGESAVNSITRRQSLENFQIPMKRTMMGLYMIEVLVNHQKLQFVLDTGAQVSGICEHAARKLGLDSTSGKMRISSVGGQEKAMRGWIAGSLQVGALELFQYPMITIEKLKLPMIRMDGIIGWDILSTLDFEMDDISKLFIVMKNRYRFDYCNLIKGMFPIMILLDENSDMHLFGMDSGATVSWLNEASALEAKRKVVNEITAVGIGVHGAEQLNLKVFEGCEYRLFKAKIKITNINTGRTDVLPGLQLDGVLGNEIFRNRRIRFINSKGMVLLA</sequence>
<dbReference type="InterPro" id="IPR021109">
    <property type="entry name" value="Peptidase_aspartic_dom_sf"/>
</dbReference>
<dbReference type="SUPFAM" id="SSF50630">
    <property type="entry name" value="Acid proteases"/>
    <property type="match status" value="1"/>
</dbReference>
<dbReference type="Proteomes" id="UP000434036">
    <property type="component" value="Unassembled WGS sequence"/>
</dbReference>
<evidence type="ECO:0000313" key="2">
    <source>
        <dbReference type="Proteomes" id="UP000434036"/>
    </source>
</evidence>
<evidence type="ECO:0008006" key="3">
    <source>
        <dbReference type="Google" id="ProtNLM"/>
    </source>
</evidence>
<dbReference type="InterPro" id="IPR034122">
    <property type="entry name" value="Retropepsin-like_bacterial"/>
</dbReference>
<organism evidence="1 2">
    <name type="scientific">Copranaerobaculum intestinale</name>
    <dbReference type="NCBI Taxonomy" id="2692629"/>
    <lineage>
        <taxon>Bacteria</taxon>
        <taxon>Bacillati</taxon>
        <taxon>Bacillota</taxon>
        <taxon>Erysipelotrichia</taxon>
        <taxon>Erysipelotrichales</taxon>
        <taxon>Erysipelotrichaceae</taxon>
        <taxon>Copranaerobaculum</taxon>
    </lineage>
</organism>
<reference evidence="1 2" key="1">
    <citation type="submission" date="2019-12" db="EMBL/GenBank/DDBJ databases">
        <authorList>
            <person name="Yang R."/>
        </authorList>
    </citation>
    <scope>NUCLEOTIDE SEQUENCE [LARGE SCALE GENOMIC DNA]</scope>
    <source>
        <strain evidence="1 2">DONG20-135</strain>
    </source>
</reference>
<dbReference type="EMBL" id="WUUQ01000004">
    <property type="protein sequence ID" value="MXQ74242.1"/>
    <property type="molecule type" value="Genomic_DNA"/>
</dbReference>
<comment type="caution">
    <text evidence="1">The sequence shown here is derived from an EMBL/GenBank/DDBJ whole genome shotgun (WGS) entry which is preliminary data.</text>
</comment>
<dbReference type="RefSeq" id="WP_160625634.1">
    <property type="nucleotide sequence ID" value="NZ_WUUQ01000004.1"/>
</dbReference>
<dbReference type="CDD" id="cd05483">
    <property type="entry name" value="retropepsin_like_bacteria"/>
    <property type="match status" value="1"/>
</dbReference>
<keyword evidence="2" id="KW-1185">Reference proteome</keyword>
<dbReference type="Pfam" id="PF13975">
    <property type="entry name" value="gag-asp_proteas"/>
    <property type="match status" value="1"/>
</dbReference>
<name>A0A6N8U8J4_9FIRM</name>
<dbReference type="AlphaFoldDB" id="A0A6N8U8J4"/>
<protein>
    <recommendedName>
        <fullName evidence="3">Peptidase A2 domain-containing protein</fullName>
    </recommendedName>
</protein>
<proteinExistence type="predicted"/>
<dbReference type="Gene3D" id="2.40.70.10">
    <property type="entry name" value="Acid Proteases"/>
    <property type="match status" value="1"/>
</dbReference>
<gene>
    <name evidence="1" type="ORF">GSF08_09885</name>
</gene>
<accession>A0A6N8U8J4</accession>